<name>A0A1R0KJI0_9PSEU</name>
<dbReference type="STRING" id="76021.BS329_31690"/>
<protein>
    <submittedName>
        <fullName evidence="1">Uncharacterized protein</fullName>
    </submittedName>
</protein>
<accession>A0A1R0KJI0</accession>
<gene>
    <name evidence="1" type="ORF">BS329_31690</name>
</gene>
<organism evidence="1 2">
    <name type="scientific">Amycolatopsis coloradensis</name>
    <dbReference type="NCBI Taxonomy" id="76021"/>
    <lineage>
        <taxon>Bacteria</taxon>
        <taxon>Bacillati</taxon>
        <taxon>Actinomycetota</taxon>
        <taxon>Actinomycetes</taxon>
        <taxon>Pseudonocardiales</taxon>
        <taxon>Pseudonocardiaceae</taxon>
        <taxon>Amycolatopsis</taxon>
    </lineage>
</organism>
<reference evidence="1 2" key="1">
    <citation type="submission" date="2016-01" db="EMBL/GenBank/DDBJ databases">
        <title>Amycolatopsis coloradensis genome sequencing and assembly.</title>
        <authorList>
            <person name="Mayilraj S."/>
        </authorList>
    </citation>
    <scope>NUCLEOTIDE SEQUENCE [LARGE SCALE GENOMIC DNA]</scope>
    <source>
        <strain evidence="1 2">DSM 44225</strain>
    </source>
</reference>
<evidence type="ECO:0000313" key="1">
    <source>
        <dbReference type="EMBL" id="OLZ46214.1"/>
    </source>
</evidence>
<dbReference type="Proteomes" id="UP000187486">
    <property type="component" value="Unassembled WGS sequence"/>
</dbReference>
<dbReference type="AlphaFoldDB" id="A0A1R0KJI0"/>
<comment type="caution">
    <text evidence="1">The sequence shown here is derived from an EMBL/GenBank/DDBJ whole genome shotgun (WGS) entry which is preliminary data.</text>
</comment>
<dbReference type="EMBL" id="MQUQ01000018">
    <property type="protein sequence ID" value="OLZ46214.1"/>
    <property type="molecule type" value="Genomic_DNA"/>
</dbReference>
<keyword evidence="2" id="KW-1185">Reference proteome</keyword>
<proteinExistence type="predicted"/>
<sequence length="95" mass="11131">MPIEFADIMTRLPTELGPRRVHPMIRFECPGGGGRHLLKDDPMRMRPVPAWRKKRLTWDQAENVYRAAMTSIPFRTWWEHRRGSRSGVGWRTSSG</sequence>
<evidence type="ECO:0000313" key="2">
    <source>
        <dbReference type="Proteomes" id="UP000187486"/>
    </source>
</evidence>